<dbReference type="GO" id="GO:0016887">
    <property type="term" value="F:ATP hydrolysis activity"/>
    <property type="evidence" value="ECO:0007669"/>
    <property type="project" value="InterPro"/>
</dbReference>
<sequence>MIELVEVRKTYRTGSIEFEALRGVSLRIDQGEYVAVMGPSGSGKSTLMNILGCLDTRTAGSYRLAGEDVGEMDEVDLAEIRNQRIGFVFQQFNLLPSLPAWRNVELPLSYAGVPRGERRARAIAALERVGLGEKVGNRPGELSGGQQQRVAVARALVSEPALVLADEPTGNLDSTATADVLQLFDELHAQGRTVVLITHEQEVAERAARIIRVRDGLLAEVGVRS</sequence>
<dbReference type="PANTHER" id="PTHR24220">
    <property type="entry name" value="IMPORT ATP-BINDING PROTEIN"/>
    <property type="match status" value="1"/>
</dbReference>
<evidence type="ECO:0000256" key="2">
    <source>
        <dbReference type="ARBA" id="ARBA00022741"/>
    </source>
</evidence>
<dbReference type="GO" id="GO:0022857">
    <property type="term" value="F:transmembrane transporter activity"/>
    <property type="evidence" value="ECO:0007669"/>
    <property type="project" value="TreeGrafter"/>
</dbReference>
<evidence type="ECO:0000256" key="1">
    <source>
        <dbReference type="ARBA" id="ARBA00022448"/>
    </source>
</evidence>
<keyword evidence="2" id="KW-0547">Nucleotide-binding</keyword>
<dbReference type="GO" id="GO:0098796">
    <property type="term" value="C:membrane protein complex"/>
    <property type="evidence" value="ECO:0007669"/>
    <property type="project" value="UniProtKB-ARBA"/>
</dbReference>
<dbReference type="InterPro" id="IPR015854">
    <property type="entry name" value="ABC_transpr_LolD-like"/>
</dbReference>
<dbReference type="SMART" id="SM00382">
    <property type="entry name" value="AAA"/>
    <property type="match status" value="1"/>
</dbReference>
<feature type="domain" description="ABC transporter" evidence="4">
    <location>
        <begin position="2"/>
        <end position="225"/>
    </location>
</feature>
<proteinExistence type="predicted"/>
<evidence type="ECO:0000313" key="5">
    <source>
        <dbReference type="EMBL" id="MBM9468422.1"/>
    </source>
</evidence>
<dbReference type="PROSITE" id="PS00211">
    <property type="entry name" value="ABC_TRANSPORTER_1"/>
    <property type="match status" value="1"/>
</dbReference>
<name>A0A938YD10_9ACTN</name>
<evidence type="ECO:0000256" key="3">
    <source>
        <dbReference type="ARBA" id="ARBA00022840"/>
    </source>
</evidence>
<protein>
    <submittedName>
        <fullName evidence="5">ABC transporter ATP-binding protein</fullName>
    </submittedName>
</protein>
<dbReference type="GO" id="GO:0005886">
    <property type="term" value="C:plasma membrane"/>
    <property type="evidence" value="ECO:0007669"/>
    <property type="project" value="TreeGrafter"/>
</dbReference>
<accession>A0A938YD10</accession>
<dbReference type="InterPro" id="IPR003439">
    <property type="entry name" value="ABC_transporter-like_ATP-bd"/>
</dbReference>
<dbReference type="SUPFAM" id="SSF52540">
    <property type="entry name" value="P-loop containing nucleoside triphosphate hydrolases"/>
    <property type="match status" value="1"/>
</dbReference>
<evidence type="ECO:0000259" key="4">
    <source>
        <dbReference type="PROSITE" id="PS50893"/>
    </source>
</evidence>
<keyword evidence="3 5" id="KW-0067">ATP-binding</keyword>
<dbReference type="InterPro" id="IPR003593">
    <property type="entry name" value="AAA+_ATPase"/>
</dbReference>
<organism evidence="5 6">
    <name type="scientific">Nakamurella leprariae</name>
    <dbReference type="NCBI Taxonomy" id="2803911"/>
    <lineage>
        <taxon>Bacteria</taxon>
        <taxon>Bacillati</taxon>
        <taxon>Actinomycetota</taxon>
        <taxon>Actinomycetes</taxon>
        <taxon>Nakamurellales</taxon>
        <taxon>Nakamurellaceae</taxon>
        <taxon>Nakamurella</taxon>
    </lineage>
</organism>
<dbReference type="InterPro" id="IPR027417">
    <property type="entry name" value="P-loop_NTPase"/>
</dbReference>
<dbReference type="FunFam" id="3.40.50.300:FF:000032">
    <property type="entry name" value="Export ABC transporter ATP-binding protein"/>
    <property type="match status" value="1"/>
</dbReference>
<dbReference type="Gene3D" id="3.40.50.300">
    <property type="entry name" value="P-loop containing nucleotide triphosphate hydrolases"/>
    <property type="match status" value="1"/>
</dbReference>
<dbReference type="GO" id="GO:0005524">
    <property type="term" value="F:ATP binding"/>
    <property type="evidence" value="ECO:0007669"/>
    <property type="project" value="UniProtKB-KW"/>
</dbReference>
<dbReference type="InterPro" id="IPR017871">
    <property type="entry name" value="ABC_transporter-like_CS"/>
</dbReference>
<keyword evidence="1" id="KW-0813">Transport</keyword>
<gene>
    <name evidence="5" type="ORF">JL106_14150</name>
</gene>
<reference evidence="5" key="1">
    <citation type="submission" date="2021-01" db="EMBL/GenBank/DDBJ databases">
        <title>YIM 132084 draft genome.</title>
        <authorList>
            <person name="An D."/>
        </authorList>
    </citation>
    <scope>NUCLEOTIDE SEQUENCE</scope>
    <source>
        <strain evidence="5">YIM 132084</strain>
    </source>
</reference>
<dbReference type="EMBL" id="JAERWK010000018">
    <property type="protein sequence ID" value="MBM9468422.1"/>
    <property type="molecule type" value="Genomic_DNA"/>
</dbReference>
<dbReference type="Proteomes" id="UP000663792">
    <property type="component" value="Unassembled WGS sequence"/>
</dbReference>
<dbReference type="AlphaFoldDB" id="A0A938YD10"/>
<dbReference type="PROSITE" id="PS50893">
    <property type="entry name" value="ABC_TRANSPORTER_2"/>
    <property type="match status" value="1"/>
</dbReference>
<dbReference type="Pfam" id="PF00005">
    <property type="entry name" value="ABC_tran"/>
    <property type="match status" value="1"/>
</dbReference>
<comment type="caution">
    <text evidence="5">The sequence shown here is derived from an EMBL/GenBank/DDBJ whole genome shotgun (WGS) entry which is preliminary data.</text>
</comment>
<evidence type="ECO:0000313" key="6">
    <source>
        <dbReference type="Proteomes" id="UP000663792"/>
    </source>
</evidence>
<dbReference type="InterPro" id="IPR017911">
    <property type="entry name" value="MacB-like_ATP-bd"/>
</dbReference>
<keyword evidence="6" id="KW-1185">Reference proteome</keyword>
<dbReference type="CDD" id="cd03255">
    <property type="entry name" value="ABC_MJ0796_LolCDE_FtsE"/>
    <property type="match status" value="1"/>
</dbReference>
<dbReference type="PANTHER" id="PTHR24220:SF86">
    <property type="entry name" value="ABC TRANSPORTER ABCH.1"/>
    <property type="match status" value="1"/>
</dbReference>